<dbReference type="SUPFAM" id="SSF82171">
    <property type="entry name" value="DPP6 N-terminal domain-like"/>
    <property type="match status" value="1"/>
</dbReference>
<dbReference type="Gene3D" id="2.120.10.30">
    <property type="entry name" value="TolB, C-terminal domain"/>
    <property type="match status" value="2"/>
</dbReference>
<dbReference type="InterPro" id="IPR011659">
    <property type="entry name" value="WD40"/>
</dbReference>
<evidence type="ECO:0000256" key="8">
    <source>
        <dbReference type="ARBA" id="ARBA00032596"/>
    </source>
</evidence>
<comment type="function">
    <text evidence="9">This enzyme catalyzes the hydrolysis of the N-terminal peptide bond of an N-acetylated peptide to generate an N-acetylated amino acid and a peptide with a free N-terminus. It preferentially cleaves off Ac-Ala, Ac-Met and Ac-Ser. Also, involved in the degradation of oxidized and glycated proteins.</text>
</comment>
<evidence type="ECO:0000256" key="5">
    <source>
        <dbReference type="ARBA" id="ARBA00022825"/>
    </source>
</evidence>
<keyword evidence="5" id="KW-0720">Serine protease</keyword>
<dbReference type="KEGG" id="sdf:ACG33_00765"/>
<dbReference type="Gene3D" id="3.40.50.1820">
    <property type="entry name" value="alpha/beta hydrolase"/>
    <property type="match status" value="1"/>
</dbReference>
<dbReference type="SUPFAM" id="SSF53474">
    <property type="entry name" value="alpha/beta-Hydrolases"/>
    <property type="match status" value="1"/>
</dbReference>
<evidence type="ECO:0000313" key="13">
    <source>
        <dbReference type="Proteomes" id="UP000070250"/>
    </source>
</evidence>
<keyword evidence="3" id="KW-0732">Signal</keyword>
<accession>A0A127F7Z1</accession>
<dbReference type="InterPro" id="IPR001375">
    <property type="entry name" value="Peptidase_S9_cat"/>
</dbReference>
<proteinExistence type="inferred from homology"/>
<evidence type="ECO:0000256" key="3">
    <source>
        <dbReference type="ARBA" id="ARBA00022729"/>
    </source>
</evidence>
<name>A0A127F7Z1_STEDE</name>
<dbReference type="PROSITE" id="PS00708">
    <property type="entry name" value="PRO_ENDOPEP_SER"/>
    <property type="match status" value="1"/>
</dbReference>
<evidence type="ECO:0000256" key="4">
    <source>
        <dbReference type="ARBA" id="ARBA00022801"/>
    </source>
</evidence>
<evidence type="ECO:0000256" key="7">
    <source>
        <dbReference type="ARBA" id="ARBA00032284"/>
    </source>
</evidence>
<dbReference type="GO" id="GO:0004252">
    <property type="term" value="F:serine-type endopeptidase activity"/>
    <property type="evidence" value="ECO:0007669"/>
    <property type="project" value="InterPro"/>
</dbReference>
<keyword evidence="2" id="KW-0645">Protease</keyword>
<dbReference type="InterPro" id="IPR029058">
    <property type="entry name" value="AB_hydrolase_fold"/>
</dbReference>
<keyword evidence="4" id="KW-0378">Hydrolase</keyword>
<dbReference type="GO" id="GO:0006508">
    <property type="term" value="P:proteolysis"/>
    <property type="evidence" value="ECO:0007669"/>
    <property type="project" value="UniProtKB-KW"/>
</dbReference>
<evidence type="ECO:0000256" key="1">
    <source>
        <dbReference type="ARBA" id="ARBA00010040"/>
    </source>
</evidence>
<organism evidence="12 13">
    <name type="scientific">Steroidobacter denitrificans</name>
    <dbReference type="NCBI Taxonomy" id="465721"/>
    <lineage>
        <taxon>Bacteria</taxon>
        <taxon>Pseudomonadati</taxon>
        <taxon>Pseudomonadota</taxon>
        <taxon>Gammaproteobacteria</taxon>
        <taxon>Steroidobacterales</taxon>
        <taxon>Steroidobacteraceae</taxon>
        <taxon>Steroidobacter</taxon>
    </lineage>
</organism>
<evidence type="ECO:0000256" key="6">
    <source>
        <dbReference type="ARBA" id="ARBA00022990"/>
    </source>
</evidence>
<dbReference type="Pfam" id="PF07676">
    <property type="entry name" value="PD40"/>
    <property type="match status" value="1"/>
</dbReference>
<sequence length="718" mass="79463">MRIAVTAITWIAGIHATFTTRLVLAQPYTADAMWQLKRLEAPSISPDGRLTIVPVTRFDIDKNKSATDLWLIPTRPGKARRLTSDSGNDSAPVWSPDGEQIAFVSKRGEDKEPQLYVIPVNGGEARRVTNLPAGVSVPKWFPDSRRVAFLSRVWPDLKSADAVEARLKKRGESPMTARVWDKAPIAHWDRFLDDRQMHVFFVDINDADRTSGEPQAITLGSGQMLDPANPDATSYDISPDGTEIAFVANVDASGIDPNLDIFILPIGPGSIEPGMARNITSDNVADDTAPLYSPDGRTLAFRRQTIKGFYADRAQLMLFDRRSATLRSLTKTWDRSANGLVWSPDSSALFGAIDDAGSQRIYRFDVSSGKLRAITRDSSYSALAVAGSGPVIVALRQSFTEPPTLVSIIARTGAATKLSDFNDQRLADLTQGRFESVTYQGANGEDIQMWVVYPPDFTPERKWPLYLLLHGGPHNAMTNGYQWRWNAQVFANWGYVVAWHNFHGSSGFGQTWTDSITKELAELPYEDTIRAADWFAAQPWIDADRMAAGGGSYGGYLASVLLGRPHPFKTLIAHAAVYDLYAQYGSDYGAERWRHGEHWDDPERFMRNSPHLSAGSFKTPTLVIHGQLDQRVPVNHGIELFNTLQKRGVPSKFVYFPDENHWILKPQNSLFWYRTMRDWLAQHVAPGAGEIAAPAVPPAPPEPQDGAGPPARIAPASP</sequence>
<gene>
    <name evidence="12" type="ORF">ACG33_00765</name>
</gene>
<dbReference type="FunFam" id="3.40.50.1820:FF:000028">
    <property type="entry name" value="S9 family peptidase"/>
    <property type="match status" value="1"/>
</dbReference>
<feature type="domain" description="Peptidase S9 prolyl oligopeptidase catalytic" evidence="11">
    <location>
        <begin position="483"/>
        <end position="684"/>
    </location>
</feature>
<evidence type="ECO:0000313" key="12">
    <source>
        <dbReference type="EMBL" id="AMN45659.1"/>
    </source>
</evidence>
<evidence type="ECO:0000256" key="2">
    <source>
        <dbReference type="ARBA" id="ARBA00022670"/>
    </source>
</evidence>
<evidence type="ECO:0000259" key="11">
    <source>
        <dbReference type="Pfam" id="PF00326"/>
    </source>
</evidence>
<dbReference type="PANTHER" id="PTHR42776">
    <property type="entry name" value="SERINE PEPTIDASE S9 FAMILY MEMBER"/>
    <property type="match status" value="1"/>
</dbReference>
<keyword evidence="13" id="KW-1185">Reference proteome</keyword>
<dbReference type="EMBL" id="CP011971">
    <property type="protein sequence ID" value="AMN45659.1"/>
    <property type="molecule type" value="Genomic_DNA"/>
</dbReference>
<comment type="similarity">
    <text evidence="1">Belongs to the peptidase S9C family.</text>
</comment>
<dbReference type="InterPro" id="IPR011042">
    <property type="entry name" value="6-blade_b-propeller_TolB-like"/>
</dbReference>
<feature type="region of interest" description="Disordered" evidence="10">
    <location>
        <begin position="691"/>
        <end position="718"/>
    </location>
</feature>
<dbReference type="Pfam" id="PF26549">
    <property type="entry name" value="Tricorn_N"/>
    <property type="match status" value="1"/>
</dbReference>
<reference evidence="12 13" key="1">
    <citation type="submission" date="2015-06" db="EMBL/GenBank/DDBJ databases">
        <title>A Comprehensive Approach to Explore the Metabolic and Phylogenetic Diversity of Bacterial Steroid Degradation in the Environment: Testosterone as an Example.</title>
        <authorList>
            <person name="Yang F.-C."/>
            <person name="Chen Y.-L."/>
            <person name="Yu C.-P."/>
            <person name="Tang S.-L."/>
            <person name="Wang P.-H."/>
            <person name="Ismail W."/>
            <person name="Wang C.-H."/>
            <person name="Yang C.-Y."/>
            <person name="Chiang Y.-R."/>
        </authorList>
    </citation>
    <scope>NUCLEOTIDE SEQUENCE [LARGE SCALE GENOMIC DNA]</scope>
    <source>
        <strain evidence="12 13">DSM 18526</strain>
    </source>
</reference>
<dbReference type="AlphaFoldDB" id="A0A127F7Z1"/>
<evidence type="ECO:0000256" key="10">
    <source>
        <dbReference type="SAM" id="MobiDB-lite"/>
    </source>
</evidence>
<protein>
    <recommendedName>
        <fullName evidence="8">Acyl-peptide hydrolase</fullName>
    </recommendedName>
    <alternativeName>
        <fullName evidence="7">Acylaminoacyl-peptidase</fullName>
    </alternativeName>
</protein>
<dbReference type="PANTHER" id="PTHR42776:SF13">
    <property type="entry name" value="DIPEPTIDYL-PEPTIDASE 5"/>
    <property type="match status" value="1"/>
</dbReference>
<dbReference type="RefSeq" id="WP_066917920.1">
    <property type="nucleotide sequence ID" value="NZ_CP011971.1"/>
</dbReference>
<evidence type="ECO:0000256" key="9">
    <source>
        <dbReference type="ARBA" id="ARBA00045885"/>
    </source>
</evidence>
<keyword evidence="6" id="KW-0007">Acetylation</keyword>
<dbReference type="Proteomes" id="UP000070250">
    <property type="component" value="Chromosome"/>
</dbReference>
<dbReference type="InterPro" id="IPR002471">
    <property type="entry name" value="Pept_S9_AS"/>
</dbReference>
<dbReference type="Pfam" id="PF00326">
    <property type="entry name" value="Peptidase_S9"/>
    <property type="match status" value="1"/>
</dbReference>
<dbReference type="STRING" id="465721.ACG33_00765"/>